<name>A0A6N8J441_9BACT</name>
<proteinExistence type="predicted"/>
<dbReference type="OrthoDB" id="680456at2"/>
<evidence type="ECO:0000313" key="1">
    <source>
        <dbReference type="EMBL" id="MVT40015.1"/>
    </source>
</evidence>
<dbReference type="RefSeq" id="WP_157298653.1">
    <property type="nucleotide sequence ID" value="NZ_BAAAZB010000005.1"/>
</dbReference>
<organism evidence="1 2">
    <name type="scientific">Chitinophaga oryziterrae</name>
    <dbReference type="NCBI Taxonomy" id="1031224"/>
    <lineage>
        <taxon>Bacteria</taxon>
        <taxon>Pseudomonadati</taxon>
        <taxon>Bacteroidota</taxon>
        <taxon>Chitinophagia</taxon>
        <taxon>Chitinophagales</taxon>
        <taxon>Chitinophagaceae</taxon>
        <taxon>Chitinophaga</taxon>
    </lineage>
</organism>
<protein>
    <submittedName>
        <fullName evidence="1">Uncharacterized protein</fullName>
    </submittedName>
</protein>
<reference evidence="1 2" key="1">
    <citation type="submission" date="2019-12" db="EMBL/GenBank/DDBJ databases">
        <title>The draft genomic sequence of strain Chitinophaga oryziterrae JCM 16595.</title>
        <authorList>
            <person name="Zhang X."/>
        </authorList>
    </citation>
    <scope>NUCLEOTIDE SEQUENCE [LARGE SCALE GENOMIC DNA]</scope>
    <source>
        <strain evidence="1 2">JCM 16595</strain>
    </source>
</reference>
<keyword evidence="2" id="KW-1185">Reference proteome</keyword>
<dbReference type="Proteomes" id="UP000468388">
    <property type="component" value="Unassembled WGS sequence"/>
</dbReference>
<comment type="caution">
    <text evidence="1">The sequence shown here is derived from an EMBL/GenBank/DDBJ whole genome shotgun (WGS) entry which is preliminary data.</text>
</comment>
<sequence length="77" mass="8605">METTKNITGIEKDSLELVLEEFAEEQKSHVKSIADLVTAVNVLTNKFNNFEEKLNTPKGISVSTDTRPIQEIVRKGS</sequence>
<evidence type="ECO:0000313" key="2">
    <source>
        <dbReference type="Proteomes" id="UP000468388"/>
    </source>
</evidence>
<dbReference type="EMBL" id="WRXO01000001">
    <property type="protein sequence ID" value="MVT40015.1"/>
    <property type="molecule type" value="Genomic_DNA"/>
</dbReference>
<accession>A0A6N8J441</accession>
<gene>
    <name evidence="1" type="ORF">GO495_05435</name>
</gene>
<dbReference type="AlphaFoldDB" id="A0A6N8J441"/>